<dbReference type="Proteomes" id="UP000265816">
    <property type="component" value="Unassembled WGS sequence"/>
</dbReference>
<dbReference type="RefSeq" id="WP_119113148.1">
    <property type="nucleotide sequence ID" value="NZ_CBCSEO010000001.1"/>
</dbReference>
<dbReference type="InterPro" id="IPR017263">
    <property type="entry name" value="UCP037692"/>
</dbReference>
<organism evidence="1 2">
    <name type="scientific">Mesobacillus zeae</name>
    <dbReference type="NCBI Taxonomy" id="1917180"/>
    <lineage>
        <taxon>Bacteria</taxon>
        <taxon>Bacillati</taxon>
        <taxon>Bacillota</taxon>
        <taxon>Bacilli</taxon>
        <taxon>Bacillales</taxon>
        <taxon>Bacillaceae</taxon>
        <taxon>Mesobacillus</taxon>
    </lineage>
</organism>
<dbReference type="PIRSF" id="PIRSF037692">
    <property type="entry name" value="UCP037692"/>
    <property type="match status" value="1"/>
</dbReference>
<keyword evidence="2" id="KW-1185">Reference proteome</keyword>
<dbReference type="AlphaFoldDB" id="A0A398B5D6"/>
<sequence length="70" mass="8463">MLTHFQYKPLFENKELPGWRFSFYFRKERYAGVYHPDGKIEWVTAAPPEKAEDQVTGQIHELMLFHVYDK</sequence>
<reference evidence="1 2" key="1">
    <citation type="submission" date="2018-08" db="EMBL/GenBank/DDBJ databases">
        <title>Bacillus jemisoniae sp. nov., Bacillus chryseoplanitiae sp. nov., Bacillus resnikiae sp. nov., and Bacillus frankliniae sp. nov., isolated from Viking spacecraft and associated surfaces.</title>
        <authorList>
            <person name="Seuylemezian A."/>
            <person name="Vaishampayan P."/>
        </authorList>
    </citation>
    <scope>NUCLEOTIDE SEQUENCE [LARGE SCALE GENOMIC DNA]</scope>
    <source>
        <strain evidence="1 2">JJ-247</strain>
    </source>
</reference>
<comment type="caution">
    <text evidence="1">The sequence shown here is derived from an EMBL/GenBank/DDBJ whole genome shotgun (WGS) entry which is preliminary data.</text>
</comment>
<dbReference type="Pfam" id="PF17277">
    <property type="entry name" value="DUF5342"/>
    <property type="match status" value="1"/>
</dbReference>
<evidence type="ECO:0000313" key="2">
    <source>
        <dbReference type="Proteomes" id="UP000265816"/>
    </source>
</evidence>
<dbReference type="OrthoDB" id="2736244at2"/>
<protein>
    <recommendedName>
        <fullName evidence="3">YheE family protein</fullName>
    </recommendedName>
</protein>
<evidence type="ECO:0008006" key="3">
    <source>
        <dbReference type="Google" id="ProtNLM"/>
    </source>
</evidence>
<name>A0A398B5D6_9BACI</name>
<proteinExistence type="predicted"/>
<evidence type="ECO:0000313" key="1">
    <source>
        <dbReference type="EMBL" id="RID84644.1"/>
    </source>
</evidence>
<gene>
    <name evidence="1" type="ORF">D1970_12200</name>
</gene>
<dbReference type="EMBL" id="QWVT01000019">
    <property type="protein sequence ID" value="RID84644.1"/>
    <property type="molecule type" value="Genomic_DNA"/>
</dbReference>
<accession>A0A398B5D6</accession>